<evidence type="ECO:0000313" key="2">
    <source>
        <dbReference type="Proteomes" id="UP000250235"/>
    </source>
</evidence>
<protein>
    <submittedName>
        <fullName evidence="1">Uncharacterized protein</fullName>
    </submittedName>
</protein>
<accession>A0A2Z7CSM6</accession>
<dbReference type="AlphaFoldDB" id="A0A2Z7CSM6"/>
<gene>
    <name evidence="1" type="ORF">F511_18083</name>
</gene>
<dbReference type="Proteomes" id="UP000250235">
    <property type="component" value="Unassembled WGS sequence"/>
</dbReference>
<name>A0A2Z7CSM6_9LAMI</name>
<evidence type="ECO:0000313" key="1">
    <source>
        <dbReference type="EMBL" id="KZV50100.1"/>
    </source>
</evidence>
<dbReference type="EMBL" id="KQ992551">
    <property type="protein sequence ID" value="KZV50100.1"/>
    <property type="molecule type" value="Genomic_DNA"/>
</dbReference>
<proteinExistence type="predicted"/>
<reference evidence="1 2" key="1">
    <citation type="journal article" date="2015" name="Proc. Natl. Acad. Sci. U.S.A.">
        <title>The resurrection genome of Boea hygrometrica: A blueprint for survival of dehydration.</title>
        <authorList>
            <person name="Xiao L."/>
            <person name="Yang G."/>
            <person name="Zhang L."/>
            <person name="Yang X."/>
            <person name="Zhao S."/>
            <person name="Ji Z."/>
            <person name="Zhou Q."/>
            <person name="Hu M."/>
            <person name="Wang Y."/>
            <person name="Chen M."/>
            <person name="Xu Y."/>
            <person name="Jin H."/>
            <person name="Xiao X."/>
            <person name="Hu G."/>
            <person name="Bao F."/>
            <person name="Hu Y."/>
            <person name="Wan P."/>
            <person name="Li L."/>
            <person name="Deng X."/>
            <person name="Kuang T."/>
            <person name="Xiang C."/>
            <person name="Zhu J.K."/>
            <person name="Oliver M.J."/>
            <person name="He Y."/>
        </authorList>
    </citation>
    <scope>NUCLEOTIDE SEQUENCE [LARGE SCALE GENOMIC DNA]</scope>
    <source>
        <strain evidence="2">cv. XS01</strain>
    </source>
</reference>
<sequence length="168" mass="18610">MSLFDLQDVCIAIGSIATLDLPMVVDPIGIYGLKGPYYTLTTTKGSHKYWIRDSRTDTQLNVLSIRRGFWECDFLKGQQRSNRDLPMLRGKTTTINPKPNSLVRRPPSLLQPHAAPPPPLAAAGKLFPAKFDEENPSAQISSGLLVQADKGIPSPIVDLIDDIYRRLP</sequence>
<organism evidence="1 2">
    <name type="scientific">Dorcoceras hygrometricum</name>
    <dbReference type="NCBI Taxonomy" id="472368"/>
    <lineage>
        <taxon>Eukaryota</taxon>
        <taxon>Viridiplantae</taxon>
        <taxon>Streptophyta</taxon>
        <taxon>Embryophyta</taxon>
        <taxon>Tracheophyta</taxon>
        <taxon>Spermatophyta</taxon>
        <taxon>Magnoliopsida</taxon>
        <taxon>eudicotyledons</taxon>
        <taxon>Gunneridae</taxon>
        <taxon>Pentapetalae</taxon>
        <taxon>asterids</taxon>
        <taxon>lamiids</taxon>
        <taxon>Lamiales</taxon>
        <taxon>Gesneriaceae</taxon>
        <taxon>Didymocarpoideae</taxon>
        <taxon>Trichosporeae</taxon>
        <taxon>Loxocarpinae</taxon>
        <taxon>Dorcoceras</taxon>
    </lineage>
</organism>
<keyword evidence="2" id="KW-1185">Reference proteome</keyword>